<dbReference type="PANTHER" id="PTHR30065">
    <property type="entry name" value="FLAGELLAR BIOSYNTHETIC PROTEIN FLIR"/>
    <property type="match status" value="1"/>
</dbReference>
<proteinExistence type="inferred from homology"/>
<comment type="caution">
    <text evidence="8">The sequence shown here is derived from an EMBL/GenBank/DDBJ whole genome shotgun (WGS) entry which is preliminary data.</text>
</comment>
<evidence type="ECO:0000313" key="8">
    <source>
        <dbReference type="EMBL" id="KAA8715703.1"/>
    </source>
</evidence>
<comment type="subcellular location">
    <subcellularLocation>
        <location evidence="1">Cell membrane</location>
        <topology evidence="1">Multi-pass membrane protein</topology>
    </subcellularLocation>
</comment>
<keyword evidence="6 7" id="KW-0472">Membrane</keyword>
<dbReference type="GO" id="GO:0005886">
    <property type="term" value="C:plasma membrane"/>
    <property type="evidence" value="ECO:0007669"/>
    <property type="project" value="UniProtKB-SubCell"/>
</dbReference>
<dbReference type="PRINTS" id="PR00953">
    <property type="entry name" value="TYPE3IMRPROT"/>
</dbReference>
<protein>
    <submittedName>
        <fullName evidence="8">EscT/YscT/HrcT family type III secretion system export apparatus protein</fullName>
    </submittedName>
</protein>
<feature type="transmembrane region" description="Helical" evidence="7">
    <location>
        <begin position="140"/>
        <end position="161"/>
    </location>
</feature>
<keyword evidence="3" id="KW-1003">Cell membrane</keyword>
<name>A0A5M9R550_9GAMM</name>
<feature type="transmembrane region" description="Helical" evidence="7">
    <location>
        <begin position="167"/>
        <end position="192"/>
    </location>
</feature>
<evidence type="ECO:0000256" key="4">
    <source>
        <dbReference type="ARBA" id="ARBA00022692"/>
    </source>
</evidence>
<evidence type="ECO:0000256" key="1">
    <source>
        <dbReference type="ARBA" id="ARBA00004651"/>
    </source>
</evidence>
<feature type="transmembrane region" description="Helical" evidence="7">
    <location>
        <begin position="6"/>
        <end position="23"/>
    </location>
</feature>
<evidence type="ECO:0000256" key="7">
    <source>
        <dbReference type="SAM" id="Phobius"/>
    </source>
</evidence>
<evidence type="ECO:0000313" key="9">
    <source>
        <dbReference type="Proteomes" id="UP000322181"/>
    </source>
</evidence>
<evidence type="ECO:0000256" key="6">
    <source>
        <dbReference type="ARBA" id="ARBA00023136"/>
    </source>
</evidence>
<dbReference type="AlphaFoldDB" id="A0A5M9R550"/>
<evidence type="ECO:0000256" key="2">
    <source>
        <dbReference type="ARBA" id="ARBA00009772"/>
    </source>
</evidence>
<sequence>MLHTTLFNSVRLFAAFAFIPFLNEKFILSRTTRGIVIFLLAQSLAGDNSVAEPGFSVIHLVSEITVGLVMGLVYSTPFFILSALGEYVDNQRGANISDIADPTTGSDASPFSTYLNLFGVSFFLMNDGMLLLLSSLRESYILLPPGQLLTSINYSVVITWLTESLSLSLIFCMPLFIILFISEVSLGALALYNSQLNPFSLSLSVKSIIAFLLALLLFRGTTVWDAVALFDPVPVALFLRGSDG</sequence>
<reference evidence="8 9" key="1">
    <citation type="submission" date="2019-09" db="EMBL/GenBank/DDBJ databases">
        <title>Draft genome sequence of various Type strains from the CCUG.</title>
        <authorList>
            <person name="Pineiro-Iglesias B."/>
            <person name="Tunovic T."/>
            <person name="Unosson C."/>
            <person name="Inganas E."/>
            <person name="Ohlen M."/>
            <person name="Cardew S."/>
            <person name="Jensie-Markopoulos S."/>
            <person name="Salva-Serra F."/>
            <person name="Jaen-Luchoro D."/>
            <person name="Karlsson R."/>
            <person name="Svensson-Stadler L."/>
            <person name="Chun J."/>
            <person name="Moore E."/>
        </authorList>
    </citation>
    <scope>NUCLEOTIDE SEQUENCE [LARGE SCALE GENOMIC DNA]</scope>
    <source>
        <strain evidence="8 9">CCUG 53682T</strain>
    </source>
</reference>
<feature type="transmembrane region" description="Helical" evidence="7">
    <location>
        <begin position="114"/>
        <end position="133"/>
    </location>
</feature>
<dbReference type="InterPro" id="IPR002010">
    <property type="entry name" value="T3SS_IM_R"/>
</dbReference>
<dbReference type="Proteomes" id="UP000322181">
    <property type="component" value="Unassembled WGS sequence"/>
</dbReference>
<dbReference type="Pfam" id="PF01311">
    <property type="entry name" value="Bac_export_1"/>
    <property type="match status" value="1"/>
</dbReference>
<keyword evidence="4 7" id="KW-0812">Transmembrane</keyword>
<dbReference type="OrthoDB" id="9807748at2"/>
<keyword evidence="5 7" id="KW-1133">Transmembrane helix</keyword>
<feature type="transmembrane region" description="Helical" evidence="7">
    <location>
        <begin position="199"/>
        <end position="218"/>
    </location>
</feature>
<organism evidence="8 9">
    <name type="scientific">Morganella psychrotolerans</name>
    <dbReference type="NCBI Taxonomy" id="368603"/>
    <lineage>
        <taxon>Bacteria</taxon>
        <taxon>Pseudomonadati</taxon>
        <taxon>Pseudomonadota</taxon>
        <taxon>Gammaproteobacteria</taxon>
        <taxon>Enterobacterales</taxon>
        <taxon>Morganellaceae</taxon>
        <taxon>Morganella</taxon>
    </lineage>
</organism>
<evidence type="ECO:0000256" key="5">
    <source>
        <dbReference type="ARBA" id="ARBA00022989"/>
    </source>
</evidence>
<accession>A0A5M9R550</accession>
<feature type="transmembrane region" description="Helical" evidence="7">
    <location>
        <begin position="64"/>
        <end position="84"/>
    </location>
</feature>
<dbReference type="PANTHER" id="PTHR30065:SF1">
    <property type="entry name" value="SURFACE PRESENTATION OF ANTIGENS PROTEIN SPAR"/>
    <property type="match status" value="1"/>
</dbReference>
<dbReference type="EMBL" id="VXKB01000002">
    <property type="protein sequence ID" value="KAA8715703.1"/>
    <property type="molecule type" value="Genomic_DNA"/>
</dbReference>
<gene>
    <name evidence="8" type="ORF">F4V73_10665</name>
</gene>
<evidence type="ECO:0000256" key="3">
    <source>
        <dbReference type="ARBA" id="ARBA00022475"/>
    </source>
</evidence>
<dbReference type="GO" id="GO:0006605">
    <property type="term" value="P:protein targeting"/>
    <property type="evidence" value="ECO:0007669"/>
    <property type="project" value="InterPro"/>
</dbReference>
<comment type="similarity">
    <text evidence="2">Belongs to the FliR/MopE/SpaR family.</text>
</comment>